<name>A0A7H0LEF0_9SPHN</name>
<proteinExistence type="predicted"/>
<evidence type="ECO:0000256" key="1">
    <source>
        <dbReference type="SAM" id="SignalP"/>
    </source>
</evidence>
<evidence type="ECO:0008006" key="4">
    <source>
        <dbReference type="Google" id="ProtNLM"/>
    </source>
</evidence>
<sequence>MARSVKAMLAFLVFSGLAGVSQARTPTSKAEAIIAASKRATGGTAWNKPQGCFEQGTHADGAISYRTRFRLFGYGMRIDSERGDTSRSMGFNGKASWLAAGDGKVDVRSDPASLREGIVTNYLSINGFFFPDRFPARFKYLREVREAGKRLHVIEITPQGGRPFEAWFDSRTHLIQRVVDRHGASPTTVEAGDYRKVGDFTIAFKLNVLGRDGAVADKGTVTSFHCGPIESTIFDPPLPR</sequence>
<feature type="signal peptide" evidence="1">
    <location>
        <begin position="1"/>
        <end position="23"/>
    </location>
</feature>
<dbReference type="EMBL" id="CP061038">
    <property type="protein sequence ID" value="QNQ08053.1"/>
    <property type="molecule type" value="Genomic_DNA"/>
</dbReference>
<organism evidence="2 3">
    <name type="scientific">Sphingomonas alpina</name>
    <dbReference type="NCBI Taxonomy" id="653931"/>
    <lineage>
        <taxon>Bacteria</taxon>
        <taxon>Pseudomonadati</taxon>
        <taxon>Pseudomonadota</taxon>
        <taxon>Alphaproteobacteria</taxon>
        <taxon>Sphingomonadales</taxon>
        <taxon>Sphingomonadaceae</taxon>
        <taxon>Sphingomonas</taxon>
    </lineage>
</organism>
<keyword evidence="1" id="KW-0732">Signal</keyword>
<evidence type="ECO:0000313" key="3">
    <source>
        <dbReference type="Proteomes" id="UP000516148"/>
    </source>
</evidence>
<gene>
    <name evidence="2" type="ORF">H3Z74_14840</name>
</gene>
<accession>A0A7H0LEF0</accession>
<protein>
    <recommendedName>
        <fullName evidence="4">DUF3108 domain-containing protein</fullName>
    </recommendedName>
</protein>
<dbReference type="RefSeq" id="WP_187760384.1">
    <property type="nucleotide sequence ID" value="NZ_CP061038.1"/>
</dbReference>
<reference evidence="2 3" key="1">
    <citation type="submission" date="2020-09" db="EMBL/GenBank/DDBJ databases">
        <title>Sphingomonas sp., a new species isolated from pork steak.</title>
        <authorList>
            <person name="Heidler von Heilborn D."/>
        </authorList>
    </citation>
    <scope>NUCLEOTIDE SEQUENCE [LARGE SCALE GENOMIC DNA]</scope>
    <source>
        <strain evidence="3">S8-3T</strain>
    </source>
</reference>
<dbReference type="AlphaFoldDB" id="A0A7H0LEF0"/>
<dbReference type="KEGG" id="spap:H3Z74_14840"/>
<evidence type="ECO:0000313" key="2">
    <source>
        <dbReference type="EMBL" id="QNQ08053.1"/>
    </source>
</evidence>
<dbReference type="Proteomes" id="UP000516148">
    <property type="component" value="Chromosome"/>
</dbReference>
<keyword evidence="3" id="KW-1185">Reference proteome</keyword>
<feature type="chain" id="PRO_5028804830" description="DUF3108 domain-containing protein" evidence="1">
    <location>
        <begin position="24"/>
        <end position="240"/>
    </location>
</feature>